<evidence type="ECO:0000256" key="1">
    <source>
        <dbReference type="ARBA" id="ARBA00038494"/>
    </source>
</evidence>
<dbReference type="CDD" id="cd02511">
    <property type="entry name" value="Beta4Glucosyltransferase"/>
    <property type="match status" value="1"/>
</dbReference>
<protein>
    <submittedName>
        <fullName evidence="4">Glycosyltransferase family 2 protein</fullName>
        <ecNumber evidence="4">2.4.-.-</ecNumber>
    </submittedName>
</protein>
<dbReference type="GO" id="GO:0016757">
    <property type="term" value="F:glycosyltransferase activity"/>
    <property type="evidence" value="ECO:0007669"/>
    <property type="project" value="UniProtKB-KW"/>
</dbReference>
<accession>A0ABW5E1D8</accession>
<dbReference type="RefSeq" id="WP_377094441.1">
    <property type="nucleotide sequence ID" value="NZ_JBHSJM010000001.1"/>
</dbReference>
<keyword evidence="2" id="KW-0812">Transmembrane</keyword>
<comment type="similarity">
    <text evidence="1">Belongs to the glycosyltransferase 2 family. WaaE/KdtX subfamily.</text>
</comment>
<keyword evidence="5" id="KW-1185">Reference proteome</keyword>
<comment type="caution">
    <text evidence="4">The sequence shown here is derived from an EMBL/GenBank/DDBJ whole genome shotgun (WGS) entry which is preliminary data.</text>
</comment>
<evidence type="ECO:0000313" key="5">
    <source>
        <dbReference type="Proteomes" id="UP001597297"/>
    </source>
</evidence>
<evidence type="ECO:0000259" key="3">
    <source>
        <dbReference type="Pfam" id="PF00535"/>
    </source>
</evidence>
<dbReference type="SUPFAM" id="SSF53448">
    <property type="entry name" value="Nucleotide-diphospho-sugar transferases"/>
    <property type="match status" value="1"/>
</dbReference>
<sequence>MDEKLAVTVCVPVKNEEKNLARCLEAIGSAFMQVVVIDSGSEDATCSIAREHGAEVVHFEWDGKFPKKRNWCLRNYVFQTDWVLFLDADEIISPAFIAEITSVVKQDRVVGCWLNYSNWFMGCELKHGDKFRKLAFFKRSAGEYERFPEDAWTHLDMEVHEHPVLEGPLGEVQSLIEHKDYRGLKHYIGKHNEYSDWEMRRYLWLEEADLSEWEGLNSRQQFKYKHLKEWWFAPFYFFVTYVAKFGFLDGVIGWRFASMKYRYFSDIRFKILEAKS</sequence>
<keyword evidence="2" id="KW-0472">Membrane</keyword>
<reference evidence="5" key="1">
    <citation type="journal article" date="2019" name="Int. J. Syst. Evol. Microbiol.">
        <title>The Global Catalogue of Microorganisms (GCM) 10K type strain sequencing project: providing services to taxonomists for standard genome sequencing and annotation.</title>
        <authorList>
            <consortium name="The Broad Institute Genomics Platform"/>
            <consortium name="The Broad Institute Genome Sequencing Center for Infectious Disease"/>
            <person name="Wu L."/>
            <person name="Ma J."/>
        </authorList>
    </citation>
    <scope>NUCLEOTIDE SEQUENCE [LARGE SCALE GENOMIC DNA]</scope>
    <source>
        <strain evidence="5">JCM 16545</strain>
    </source>
</reference>
<keyword evidence="4" id="KW-0328">Glycosyltransferase</keyword>
<organism evidence="4 5">
    <name type="scientific">Rubritalea spongiae</name>
    <dbReference type="NCBI Taxonomy" id="430797"/>
    <lineage>
        <taxon>Bacteria</taxon>
        <taxon>Pseudomonadati</taxon>
        <taxon>Verrucomicrobiota</taxon>
        <taxon>Verrucomicrobiia</taxon>
        <taxon>Verrucomicrobiales</taxon>
        <taxon>Rubritaleaceae</taxon>
        <taxon>Rubritalea</taxon>
    </lineage>
</organism>
<keyword evidence="2" id="KW-1133">Transmembrane helix</keyword>
<name>A0ABW5E1D8_9BACT</name>
<feature type="domain" description="Glycosyltransferase 2-like" evidence="3">
    <location>
        <begin position="8"/>
        <end position="121"/>
    </location>
</feature>
<dbReference type="PANTHER" id="PTHR43630:SF2">
    <property type="entry name" value="GLYCOSYLTRANSFERASE"/>
    <property type="match status" value="1"/>
</dbReference>
<dbReference type="InterPro" id="IPR029044">
    <property type="entry name" value="Nucleotide-diphossugar_trans"/>
</dbReference>
<dbReference type="Pfam" id="PF00535">
    <property type="entry name" value="Glycos_transf_2"/>
    <property type="match status" value="1"/>
</dbReference>
<dbReference type="InterPro" id="IPR001173">
    <property type="entry name" value="Glyco_trans_2-like"/>
</dbReference>
<evidence type="ECO:0000313" key="4">
    <source>
        <dbReference type="EMBL" id="MFD2276219.1"/>
    </source>
</evidence>
<dbReference type="EMBL" id="JBHUJC010000020">
    <property type="protein sequence ID" value="MFD2276219.1"/>
    <property type="molecule type" value="Genomic_DNA"/>
</dbReference>
<dbReference type="Proteomes" id="UP001597297">
    <property type="component" value="Unassembled WGS sequence"/>
</dbReference>
<dbReference type="EC" id="2.4.-.-" evidence="4"/>
<keyword evidence="4" id="KW-0808">Transferase</keyword>
<evidence type="ECO:0000256" key="2">
    <source>
        <dbReference type="SAM" id="Phobius"/>
    </source>
</evidence>
<dbReference type="PANTHER" id="PTHR43630">
    <property type="entry name" value="POLY-BETA-1,6-N-ACETYL-D-GLUCOSAMINE SYNTHASE"/>
    <property type="match status" value="1"/>
</dbReference>
<proteinExistence type="inferred from homology"/>
<gene>
    <name evidence="4" type="ORF">ACFSQZ_07050</name>
</gene>
<dbReference type="Gene3D" id="3.90.550.10">
    <property type="entry name" value="Spore Coat Polysaccharide Biosynthesis Protein SpsA, Chain A"/>
    <property type="match status" value="1"/>
</dbReference>
<feature type="transmembrane region" description="Helical" evidence="2">
    <location>
        <begin position="230"/>
        <end position="252"/>
    </location>
</feature>